<evidence type="ECO:0000313" key="3">
    <source>
        <dbReference type="EMBL" id="GMT34364.1"/>
    </source>
</evidence>
<dbReference type="Proteomes" id="UP001432322">
    <property type="component" value="Unassembled WGS sequence"/>
</dbReference>
<feature type="region of interest" description="Disordered" evidence="1">
    <location>
        <begin position="57"/>
        <end position="98"/>
    </location>
</feature>
<name>A0AAV5WUJ5_9BILA</name>
<reference evidence="3" key="1">
    <citation type="submission" date="2023-10" db="EMBL/GenBank/DDBJ databases">
        <title>Genome assembly of Pristionchus species.</title>
        <authorList>
            <person name="Yoshida K."/>
            <person name="Sommer R.J."/>
        </authorList>
    </citation>
    <scope>NUCLEOTIDE SEQUENCE</scope>
    <source>
        <strain evidence="3">RS5133</strain>
    </source>
</reference>
<feature type="compositionally biased region" description="Basic and acidic residues" evidence="1">
    <location>
        <begin position="57"/>
        <end position="68"/>
    </location>
</feature>
<organism evidence="3 4">
    <name type="scientific">Pristionchus fissidentatus</name>
    <dbReference type="NCBI Taxonomy" id="1538716"/>
    <lineage>
        <taxon>Eukaryota</taxon>
        <taxon>Metazoa</taxon>
        <taxon>Ecdysozoa</taxon>
        <taxon>Nematoda</taxon>
        <taxon>Chromadorea</taxon>
        <taxon>Rhabditida</taxon>
        <taxon>Rhabditina</taxon>
        <taxon>Diplogasteromorpha</taxon>
        <taxon>Diplogasteroidea</taxon>
        <taxon>Neodiplogasteridae</taxon>
        <taxon>Pristionchus</taxon>
    </lineage>
</organism>
<evidence type="ECO:0000256" key="1">
    <source>
        <dbReference type="SAM" id="MobiDB-lite"/>
    </source>
</evidence>
<feature type="signal peptide" evidence="2">
    <location>
        <begin position="1"/>
        <end position="21"/>
    </location>
</feature>
<evidence type="ECO:0000313" key="4">
    <source>
        <dbReference type="Proteomes" id="UP001432322"/>
    </source>
</evidence>
<gene>
    <name evidence="3" type="ORF">PFISCL1PPCAC_25661</name>
</gene>
<proteinExistence type="predicted"/>
<evidence type="ECO:0000256" key="2">
    <source>
        <dbReference type="SAM" id="SignalP"/>
    </source>
</evidence>
<accession>A0AAV5WUJ5</accession>
<keyword evidence="4" id="KW-1185">Reference proteome</keyword>
<comment type="caution">
    <text evidence="3">The sequence shown here is derived from an EMBL/GenBank/DDBJ whole genome shotgun (WGS) entry which is preliminary data.</text>
</comment>
<sequence length="98" mass="10335">LALLVHAFAAIALAVTTKALAEPRLSLPVVLLGGFAIADVVTPNRLASVRVPRTFTKRDCPELGDRGDSGSLRVLRKSLEGRDGSDGTRRGQGRAEGE</sequence>
<feature type="non-terminal residue" evidence="3">
    <location>
        <position position="98"/>
    </location>
</feature>
<dbReference type="AlphaFoldDB" id="A0AAV5WUJ5"/>
<feature type="compositionally biased region" description="Basic and acidic residues" evidence="1">
    <location>
        <begin position="77"/>
        <end position="98"/>
    </location>
</feature>
<protein>
    <submittedName>
        <fullName evidence="3">Uncharacterized protein</fullName>
    </submittedName>
</protein>
<dbReference type="EMBL" id="BTSY01000006">
    <property type="protein sequence ID" value="GMT34364.1"/>
    <property type="molecule type" value="Genomic_DNA"/>
</dbReference>
<keyword evidence="2" id="KW-0732">Signal</keyword>
<feature type="non-terminal residue" evidence="3">
    <location>
        <position position="1"/>
    </location>
</feature>
<feature type="chain" id="PRO_5043876518" evidence="2">
    <location>
        <begin position="22"/>
        <end position="98"/>
    </location>
</feature>